<feature type="compositionally biased region" description="Low complexity" evidence="1">
    <location>
        <begin position="52"/>
        <end position="70"/>
    </location>
</feature>
<comment type="caution">
    <text evidence="2">The sequence shown here is derived from an EMBL/GenBank/DDBJ whole genome shotgun (WGS) entry which is preliminary data.</text>
</comment>
<reference evidence="2 3" key="1">
    <citation type="submission" date="2023-02" db="EMBL/GenBank/DDBJ databases">
        <title>LHISI_Scaffold_Assembly.</title>
        <authorList>
            <person name="Stuart O.P."/>
            <person name="Cleave R."/>
            <person name="Magrath M.J.L."/>
            <person name="Mikheyev A.S."/>
        </authorList>
    </citation>
    <scope>NUCLEOTIDE SEQUENCE [LARGE SCALE GENOMIC DNA]</scope>
    <source>
        <strain evidence="2">Daus_M_001</strain>
        <tissue evidence="2">Leg muscle</tissue>
    </source>
</reference>
<dbReference type="EMBL" id="JARBHB010000001">
    <property type="protein sequence ID" value="KAJ8897228.1"/>
    <property type="molecule type" value="Genomic_DNA"/>
</dbReference>
<evidence type="ECO:0000313" key="2">
    <source>
        <dbReference type="EMBL" id="KAJ8897228.1"/>
    </source>
</evidence>
<feature type="compositionally biased region" description="Basic residues" evidence="1">
    <location>
        <begin position="18"/>
        <end position="28"/>
    </location>
</feature>
<proteinExistence type="predicted"/>
<sequence>MKPNLEVGAAGRENHLVSLKRKKGRHSSSGRDENHDETRVPQLSKGDIGQLSNSPAASVKVAAPVDSSPSTFEQTGAVNSETKMNCGYHENDLRHYIGIVA</sequence>
<feature type="compositionally biased region" description="Basic and acidic residues" evidence="1">
    <location>
        <begin position="29"/>
        <end position="39"/>
    </location>
</feature>
<dbReference type="Proteomes" id="UP001159363">
    <property type="component" value="Chromosome 1"/>
</dbReference>
<organism evidence="2 3">
    <name type="scientific">Dryococelus australis</name>
    <dbReference type="NCBI Taxonomy" id="614101"/>
    <lineage>
        <taxon>Eukaryota</taxon>
        <taxon>Metazoa</taxon>
        <taxon>Ecdysozoa</taxon>
        <taxon>Arthropoda</taxon>
        <taxon>Hexapoda</taxon>
        <taxon>Insecta</taxon>
        <taxon>Pterygota</taxon>
        <taxon>Neoptera</taxon>
        <taxon>Polyneoptera</taxon>
        <taxon>Phasmatodea</taxon>
        <taxon>Verophasmatodea</taxon>
        <taxon>Anareolatae</taxon>
        <taxon>Phasmatidae</taxon>
        <taxon>Eurycanthinae</taxon>
        <taxon>Dryococelus</taxon>
    </lineage>
</organism>
<evidence type="ECO:0000313" key="3">
    <source>
        <dbReference type="Proteomes" id="UP001159363"/>
    </source>
</evidence>
<keyword evidence="3" id="KW-1185">Reference proteome</keyword>
<evidence type="ECO:0000256" key="1">
    <source>
        <dbReference type="SAM" id="MobiDB-lite"/>
    </source>
</evidence>
<protein>
    <submittedName>
        <fullName evidence="2">Uncharacterized protein</fullName>
    </submittedName>
</protein>
<name>A0ABQ9IKJ7_9NEOP</name>
<feature type="region of interest" description="Disordered" evidence="1">
    <location>
        <begin position="1"/>
        <end position="76"/>
    </location>
</feature>
<gene>
    <name evidence="2" type="ORF">PR048_002574</name>
</gene>
<accession>A0ABQ9IKJ7</accession>